<name>A0ABY2MNK7_9LEPT</name>
<dbReference type="SUPFAM" id="SSF55920">
    <property type="entry name" value="Creatinase/aminopeptidase"/>
    <property type="match status" value="1"/>
</dbReference>
<gene>
    <name evidence="2" type="ORF">EHQ60_09580</name>
</gene>
<evidence type="ECO:0000313" key="2">
    <source>
        <dbReference type="EMBL" id="TGL70953.1"/>
    </source>
</evidence>
<dbReference type="InterPro" id="IPR050659">
    <property type="entry name" value="Peptidase_M24B"/>
</dbReference>
<comment type="caution">
    <text evidence="2">The sequence shown here is derived from an EMBL/GenBank/DDBJ whole genome shotgun (WGS) entry which is preliminary data.</text>
</comment>
<keyword evidence="2" id="KW-0031">Aminopeptidase</keyword>
<dbReference type="PANTHER" id="PTHR46112:SF2">
    <property type="entry name" value="XAA-PRO AMINOPEPTIDASE P-RELATED"/>
    <property type="match status" value="1"/>
</dbReference>
<feature type="domain" description="Peptidase M24" evidence="1">
    <location>
        <begin position="5"/>
        <end position="213"/>
    </location>
</feature>
<proteinExistence type="predicted"/>
<dbReference type="InterPro" id="IPR036005">
    <property type="entry name" value="Creatinase/aminopeptidase-like"/>
</dbReference>
<evidence type="ECO:0000313" key="3">
    <source>
        <dbReference type="Proteomes" id="UP000297352"/>
    </source>
</evidence>
<evidence type="ECO:0000259" key="1">
    <source>
        <dbReference type="Pfam" id="PF00557"/>
    </source>
</evidence>
<reference evidence="3" key="1">
    <citation type="journal article" date="2019" name="PLoS Negl. Trop. Dis.">
        <title>Revisiting the worldwide diversity of Leptospira species in the environment.</title>
        <authorList>
            <person name="Vincent A.T."/>
            <person name="Schiettekatte O."/>
            <person name="Bourhy P."/>
            <person name="Veyrier F.J."/>
            <person name="Picardeau M."/>
        </authorList>
    </citation>
    <scope>NUCLEOTIDE SEQUENCE [LARGE SCALE GENOMIC DNA]</scope>
    <source>
        <strain evidence="3">201702449</strain>
    </source>
</reference>
<dbReference type="InterPro" id="IPR000994">
    <property type="entry name" value="Pept_M24"/>
</dbReference>
<organism evidence="2 3">
    <name type="scientific">Leptospira levettii</name>
    <dbReference type="NCBI Taxonomy" id="2023178"/>
    <lineage>
        <taxon>Bacteria</taxon>
        <taxon>Pseudomonadati</taxon>
        <taxon>Spirochaetota</taxon>
        <taxon>Spirochaetia</taxon>
        <taxon>Leptospirales</taxon>
        <taxon>Leptospiraceae</taxon>
        <taxon>Leptospira</taxon>
    </lineage>
</organism>
<dbReference type="GO" id="GO:0004177">
    <property type="term" value="F:aminopeptidase activity"/>
    <property type="evidence" value="ECO:0007669"/>
    <property type="project" value="UniProtKB-KW"/>
</dbReference>
<dbReference type="Proteomes" id="UP000297352">
    <property type="component" value="Unassembled WGS sequence"/>
</dbReference>
<dbReference type="RefSeq" id="WP_100720814.1">
    <property type="nucleotide sequence ID" value="NZ_RQGI01000034.1"/>
</dbReference>
<keyword evidence="2" id="KW-0645">Protease</keyword>
<accession>A0ABY2MNK7</accession>
<protein>
    <submittedName>
        <fullName evidence="2">Aminopeptidase P family protein</fullName>
    </submittedName>
</protein>
<dbReference type="EMBL" id="RQGI01000034">
    <property type="protein sequence ID" value="TGL70953.1"/>
    <property type="molecule type" value="Genomic_DNA"/>
</dbReference>
<sequence>MLNLENIKEVQNIAKRTIEHIQSHTEEGMSEEDIKILAESFMLRNGINGFWYYNVGAFVLAGHRSQLSISGKEYVPSKVKVKNGEVITIDLSPVLNNTWGDYARTFYIGKSNDEINESLEFIKSLHMKFKKIYNQNSTISTIHKEIYYMILDNGFELLDFRNNFGHSIEENINLRKWFDSNNYEKFSNLKFFTFDPHIKKKGSTFGIKHENIYYYDGSNLIEV</sequence>
<keyword evidence="3" id="KW-1185">Reference proteome</keyword>
<dbReference type="PANTHER" id="PTHR46112">
    <property type="entry name" value="AMINOPEPTIDASE"/>
    <property type="match status" value="1"/>
</dbReference>
<dbReference type="Pfam" id="PF00557">
    <property type="entry name" value="Peptidase_M24"/>
    <property type="match status" value="1"/>
</dbReference>
<dbReference type="Gene3D" id="3.90.230.10">
    <property type="entry name" value="Creatinase/methionine aminopeptidase superfamily"/>
    <property type="match status" value="1"/>
</dbReference>
<keyword evidence="2" id="KW-0378">Hydrolase</keyword>